<reference evidence="1 2" key="1">
    <citation type="journal article" date="2019" name="Nat. Ecol. Evol.">
        <title>Megaphylogeny resolves global patterns of mushroom evolution.</title>
        <authorList>
            <person name="Varga T."/>
            <person name="Krizsan K."/>
            <person name="Foldi C."/>
            <person name="Dima B."/>
            <person name="Sanchez-Garcia M."/>
            <person name="Sanchez-Ramirez S."/>
            <person name="Szollosi G.J."/>
            <person name="Szarkandi J.G."/>
            <person name="Papp V."/>
            <person name="Albert L."/>
            <person name="Andreopoulos W."/>
            <person name="Angelini C."/>
            <person name="Antonin V."/>
            <person name="Barry K.W."/>
            <person name="Bougher N.L."/>
            <person name="Buchanan P."/>
            <person name="Buyck B."/>
            <person name="Bense V."/>
            <person name="Catcheside P."/>
            <person name="Chovatia M."/>
            <person name="Cooper J."/>
            <person name="Damon W."/>
            <person name="Desjardin D."/>
            <person name="Finy P."/>
            <person name="Geml J."/>
            <person name="Haridas S."/>
            <person name="Hughes K."/>
            <person name="Justo A."/>
            <person name="Karasinski D."/>
            <person name="Kautmanova I."/>
            <person name="Kiss B."/>
            <person name="Kocsube S."/>
            <person name="Kotiranta H."/>
            <person name="LaButti K.M."/>
            <person name="Lechner B.E."/>
            <person name="Liimatainen K."/>
            <person name="Lipzen A."/>
            <person name="Lukacs Z."/>
            <person name="Mihaltcheva S."/>
            <person name="Morgado L.N."/>
            <person name="Niskanen T."/>
            <person name="Noordeloos M.E."/>
            <person name="Ohm R.A."/>
            <person name="Ortiz-Santana B."/>
            <person name="Ovrebo C."/>
            <person name="Racz N."/>
            <person name="Riley R."/>
            <person name="Savchenko A."/>
            <person name="Shiryaev A."/>
            <person name="Soop K."/>
            <person name="Spirin V."/>
            <person name="Szebenyi C."/>
            <person name="Tomsovsky M."/>
            <person name="Tulloss R.E."/>
            <person name="Uehling J."/>
            <person name="Grigoriev I.V."/>
            <person name="Vagvolgyi C."/>
            <person name="Papp T."/>
            <person name="Martin F.M."/>
            <person name="Miettinen O."/>
            <person name="Hibbett D.S."/>
            <person name="Nagy L.G."/>
        </authorList>
    </citation>
    <scope>NUCLEOTIDE SEQUENCE [LARGE SCALE GENOMIC DNA]</scope>
    <source>
        <strain evidence="1 2">NL-1719</strain>
    </source>
</reference>
<organism evidence="1 2">
    <name type="scientific">Pluteus cervinus</name>
    <dbReference type="NCBI Taxonomy" id="181527"/>
    <lineage>
        <taxon>Eukaryota</taxon>
        <taxon>Fungi</taxon>
        <taxon>Dikarya</taxon>
        <taxon>Basidiomycota</taxon>
        <taxon>Agaricomycotina</taxon>
        <taxon>Agaricomycetes</taxon>
        <taxon>Agaricomycetidae</taxon>
        <taxon>Agaricales</taxon>
        <taxon>Pluteineae</taxon>
        <taxon>Pluteaceae</taxon>
        <taxon>Pluteus</taxon>
    </lineage>
</organism>
<keyword evidence="2" id="KW-1185">Reference proteome</keyword>
<protein>
    <submittedName>
        <fullName evidence="1">Uncharacterized protein</fullName>
    </submittedName>
</protein>
<evidence type="ECO:0000313" key="1">
    <source>
        <dbReference type="EMBL" id="TFK61870.1"/>
    </source>
</evidence>
<evidence type="ECO:0000313" key="2">
    <source>
        <dbReference type="Proteomes" id="UP000308600"/>
    </source>
</evidence>
<name>A0ACD3A821_9AGAR</name>
<accession>A0ACD3A821</accession>
<gene>
    <name evidence="1" type="ORF">BDN72DRAFT_421221</name>
</gene>
<proteinExistence type="predicted"/>
<dbReference type="EMBL" id="ML208623">
    <property type="protein sequence ID" value="TFK61870.1"/>
    <property type="molecule type" value="Genomic_DNA"/>
</dbReference>
<sequence>MSTDWSAKRACMDCGCLTSADVSCISTSLYLPCLGKPSTDTWVHLTNRFFVSRAPSKCHPPPQATNLLLPQFLRPLLPPPHPQHRLVLLVMPHLHLPLPRMPLVAMIPSRMMTMTICLTAMSSKEP</sequence>
<dbReference type="Proteomes" id="UP000308600">
    <property type="component" value="Unassembled WGS sequence"/>
</dbReference>